<evidence type="ECO:0000256" key="1">
    <source>
        <dbReference type="SAM" id="Phobius"/>
    </source>
</evidence>
<comment type="caution">
    <text evidence="2">The sequence shown here is derived from an EMBL/GenBank/DDBJ whole genome shotgun (WGS) entry which is preliminary data.</text>
</comment>
<sequence length="596" mass="70115">MGIKIKENLDKFTIFLLFIVVFTIYFSTMSRSVNEFDSGELAATQAFWGIPHPTSYPLFNLVGFLFSKIPLPIDTIIKLNLLPVLWNTITILFLFLSIRTILENISVLSNKKEIFSNRSLSKSEILLVSFISSLSFAWSVTFWIQATKIEVYSFQIFLTSIIVYCAIKILINLEQNELSLNVKKYWRIIAIFLGFGFSNHLMTVYLLPALIYLLIITKTSKTQKIKIFVIVFMISFSIATFFYLVMMFRAQTNPPYVFGEPTNIQGLVNTVLGKDYSQFMFSGMESVKKQSSKFLTVLSLNFNRTDFIGGEFSFNIIFIFSGLFLSAIILRKFFYFVFLIIITSLFFAFNYSIPDINEYFLVVFLLFTTLISIFIYKILLLIDNKIYKVIFLMIASSFTISQLFFNYEPMDRSSDKFTESYSKAVLNSLPKNSTLLSIDWDYIISPAIYIQKVEKFRDDIEIIIPTWLEKRWYKPEIKKKFSNILEFLDREYYISFDIVRDMILKNKFRVKENTFIIPDLLTFKVVKDNNYHPIELRDINIKFNKRLSDNEKYYRQLICWILEERAKYELSFEKYDKVNKLISIIKSLDPNYKLSI</sequence>
<dbReference type="InterPro" id="IPR021280">
    <property type="entry name" value="TMEM260-like"/>
</dbReference>
<organism evidence="2">
    <name type="scientific">Ignavibacterium album</name>
    <dbReference type="NCBI Taxonomy" id="591197"/>
    <lineage>
        <taxon>Bacteria</taxon>
        <taxon>Pseudomonadati</taxon>
        <taxon>Ignavibacteriota</taxon>
        <taxon>Ignavibacteria</taxon>
        <taxon>Ignavibacteriales</taxon>
        <taxon>Ignavibacteriaceae</taxon>
        <taxon>Ignavibacterium</taxon>
    </lineage>
</organism>
<dbReference type="PANTHER" id="PTHR16214">
    <property type="entry name" value="TRANSMEMBRANE PROTEIN 260"/>
    <property type="match status" value="1"/>
</dbReference>
<proteinExistence type="predicted"/>
<dbReference type="Pfam" id="PF11028">
    <property type="entry name" value="TMEM260-like"/>
    <property type="match status" value="1"/>
</dbReference>
<dbReference type="PANTHER" id="PTHR16214:SF3">
    <property type="entry name" value="TRANSMEMBRANE PROTEIN 260"/>
    <property type="match status" value="1"/>
</dbReference>
<feature type="transmembrane region" description="Helical" evidence="1">
    <location>
        <begin position="48"/>
        <end position="67"/>
    </location>
</feature>
<reference evidence="2" key="1">
    <citation type="journal article" date="2020" name="mSystems">
        <title>Genome- and Community-Level Interaction Insights into Carbon Utilization and Element Cycling Functions of Hydrothermarchaeota in Hydrothermal Sediment.</title>
        <authorList>
            <person name="Zhou Z."/>
            <person name="Liu Y."/>
            <person name="Xu W."/>
            <person name="Pan J."/>
            <person name="Luo Z.H."/>
            <person name="Li M."/>
        </authorList>
    </citation>
    <scope>NUCLEOTIDE SEQUENCE [LARGE SCALE GENOMIC DNA]</scope>
    <source>
        <strain evidence="2">SpSt-479</strain>
    </source>
</reference>
<protein>
    <submittedName>
        <fullName evidence="2">DUF2723 domain-containing protein</fullName>
    </submittedName>
</protein>
<dbReference type="AlphaFoldDB" id="A0A7V3E8E9"/>
<dbReference type="InterPro" id="IPR052724">
    <property type="entry name" value="GT117_domain-containing"/>
</dbReference>
<feature type="transmembrane region" description="Helical" evidence="1">
    <location>
        <begin position="125"/>
        <end position="144"/>
    </location>
</feature>
<feature type="transmembrane region" description="Helical" evidence="1">
    <location>
        <begin position="333"/>
        <end position="353"/>
    </location>
</feature>
<gene>
    <name evidence="2" type="ORF">ENS31_12410</name>
</gene>
<feature type="transmembrane region" description="Helical" evidence="1">
    <location>
        <begin position="386"/>
        <end position="405"/>
    </location>
</feature>
<feature type="transmembrane region" description="Helical" evidence="1">
    <location>
        <begin position="307"/>
        <end position="326"/>
    </location>
</feature>
<keyword evidence="1" id="KW-1133">Transmembrane helix</keyword>
<accession>A0A7V3E8E9</accession>
<keyword evidence="1" id="KW-0472">Membrane</keyword>
<feature type="transmembrane region" description="Helical" evidence="1">
    <location>
        <begin position="151"/>
        <end position="173"/>
    </location>
</feature>
<evidence type="ECO:0000313" key="2">
    <source>
        <dbReference type="EMBL" id="HFI92312.1"/>
    </source>
</evidence>
<dbReference type="EMBL" id="DSUJ01000010">
    <property type="protein sequence ID" value="HFI92312.1"/>
    <property type="molecule type" value="Genomic_DNA"/>
</dbReference>
<feature type="transmembrane region" description="Helical" evidence="1">
    <location>
        <begin position="79"/>
        <end position="102"/>
    </location>
</feature>
<feature type="transmembrane region" description="Helical" evidence="1">
    <location>
        <begin position="12"/>
        <end position="28"/>
    </location>
</feature>
<keyword evidence="1" id="KW-0812">Transmembrane</keyword>
<feature type="transmembrane region" description="Helical" evidence="1">
    <location>
        <begin position="359"/>
        <end position="379"/>
    </location>
</feature>
<feature type="transmembrane region" description="Helical" evidence="1">
    <location>
        <begin position="185"/>
        <end position="215"/>
    </location>
</feature>
<name>A0A7V3E8E9_9BACT</name>
<feature type="transmembrane region" description="Helical" evidence="1">
    <location>
        <begin position="227"/>
        <end position="248"/>
    </location>
</feature>